<keyword evidence="1" id="KW-0472">Membrane</keyword>
<organism evidence="2 3">
    <name type="scientific">Terfezia boudieri ATCC MYA-4762</name>
    <dbReference type="NCBI Taxonomy" id="1051890"/>
    <lineage>
        <taxon>Eukaryota</taxon>
        <taxon>Fungi</taxon>
        <taxon>Dikarya</taxon>
        <taxon>Ascomycota</taxon>
        <taxon>Pezizomycotina</taxon>
        <taxon>Pezizomycetes</taxon>
        <taxon>Pezizales</taxon>
        <taxon>Pezizaceae</taxon>
        <taxon>Terfezia</taxon>
    </lineage>
</organism>
<keyword evidence="3" id="KW-1185">Reference proteome</keyword>
<dbReference type="InParanoid" id="A0A3N4MMT5"/>
<name>A0A3N4MMT5_9PEZI</name>
<proteinExistence type="predicted"/>
<dbReference type="EMBL" id="ML121528">
    <property type="protein sequence ID" value="RPB29265.1"/>
    <property type="molecule type" value="Genomic_DNA"/>
</dbReference>
<feature type="transmembrane region" description="Helical" evidence="1">
    <location>
        <begin position="28"/>
        <end position="49"/>
    </location>
</feature>
<evidence type="ECO:0000256" key="1">
    <source>
        <dbReference type="SAM" id="Phobius"/>
    </source>
</evidence>
<reference evidence="2 3" key="1">
    <citation type="journal article" date="2018" name="Nat. Ecol. Evol.">
        <title>Pezizomycetes genomes reveal the molecular basis of ectomycorrhizal truffle lifestyle.</title>
        <authorList>
            <person name="Murat C."/>
            <person name="Payen T."/>
            <person name="Noel B."/>
            <person name="Kuo A."/>
            <person name="Morin E."/>
            <person name="Chen J."/>
            <person name="Kohler A."/>
            <person name="Krizsan K."/>
            <person name="Balestrini R."/>
            <person name="Da Silva C."/>
            <person name="Montanini B."/>
            <person name="Hainaut M."/>
            <person name="Levati E."/>
            <person name="Barry K.W."/>
            <person name="Belfiori B."/>
            <person name="Cichocki N."/>
            <person name="Clum A."/>
            <person name="Dockter R.B."/>
            <person name="Fauchery L."/>
            <person name="Guy J."/>
            <person name="Iotti M."/>
            <person name="Le Tacon F."/>
            <person name="Lindquist E.A."/>
            <person name="Lipzen A."/>
            <person name="Malagnac F."/>
            <person name="Mello A."/>
            <person name="Molinier V."/>
            <person name="Miyauchi S."/>
            <person name="Poulain J."/>
            <person name="Riccioni C."/>
            <person name="Rubini A."/>
            <person name="Sitrit Y."/>
            <person name="Splivallo R."/>
            <person name="Traeger S."/>
            <person name="Wang M."/>
            <person name="Zifcakova L."/>
            <person name="Wipf D."/>
            <person name="Zambonelli A."/>
            <person name="Paolocci F."/>
            <person name="Nowrousian M."/>
            <person name="Ottonello S."/>
            <person name="Baldrian P."/>
            <person name="Spatafora J.W."/>
            <person name="Henrissat B."/>
            <person name="Nagy L.G."/>
            <person name="Aury J.M."/>
            <person name="Wincker P."/>
            <person name="Grigoriev I.V."/>
            <person name="Bonfante P."/>
            <person name="Martin F.M."/>
        </authorList>
    </citation>
    <scope>NUCLEOTIDE SEQUENCE [LARGE SCALE GENOMIC DNA]</scope>
    <source>
        <strain evidence="2 3">ATCC MYA-4762</strain>
    </source>
</reference>
<keyword evidence="1" id="KW-0812">Transmembrane</keyword>
<evidence type="ECO:0000313" key="3">
    <source>
        <dbReference type="Proteomes" id="UP000267821"/>
    </source>
</evidence>
<dbReference type="AlphaFoldDB" id="A0A3N4MMT5"/>
<sequence>MRTYCIRMSSKNSKISALQSDDPWGAGYWANAFSFFFFLPFFNFFYFIWLETYILGVRTFHKHNYLPSFQIKILTPSSRRRFDFNVSMGYLIMVLYILMNSQGIVETPFFLPLWETDSRFYRSKTEQYNQISSSTVHKYVRLRGYEGEESLVSERTIGCLLLRQNYRMVHELFLSVGFFNQGVIVRWHGVIRINSDFASSSSEMVLTFFC</sequence>
<evidence type="ECO:0000313" key="2">
    <source>
        <dbReference type="EMBL" id="RPB29265.1"/>
    </source>
</evidence>
<gene>
    <name evidence="2" type="ORF">L211DRAFT_265704</name>
</gene>
<protein>
    <submittedName>
        <fullName evidence="2">Uncharacterized protein</fullName>
    </submittedName>
</protein>
<keyword evidence="1" id="KW-1133">Transmembrane helix</keyword>
<dbReference type="Proteomes" id="UP000267821">
    <property type="component" value="Unassembled WGS sequence"/>
</dbReference>
<accession>A0A3N4MMT5</accession>